<dbReference type="KEGG" id="nneo:PQG83_00980"/>
<evidence type="ECO:0000256" key="1">
    <source>
        <dbReference type="ARBA" id="ARBA00009477"/>
    </source>
</evidence>
<evidence type="ECO:0000313" key="5">
    <source>
        <dbReference type="Proteomes" id="UP001302494"/>
    </source>
</evidence>
<evidence type="ECO:0000313" key="4">
    <source>
        <dbReference type="EMBL" id="WNM62349.1"/>
    </source>
</evidence>
<keyword evidence="2" id="KW-1133">Transmembrane helix</keyword>
<dbReference type="Gene3D" id="2.40.30.170">
    <property type="match status" value="1"/>
</dbReference>
<keyword evidence="2" id="KW-0812">Transmembrane</keyword>
<dbReference type="RefSeq" id="WP_312745706.1">
    <property type="nucleotide sequence ID" value="NZ_CP116968.1"/>
</dbReference>
<dbReference type="Gene3D" id="2.40.50.100">
    <property type="match status" value="1"/>
</dbReference>
<dbReference type="Proteomes" id="UP001302494">
    <property type="component" value="Chromosome"/>
</dbReference>
<dbReference type="PANTHER" id="PTHR30469:SF12">
    <property type="entry name" value="MULTIDRUG RESISTANCE PROTEIN MDTA"/>
    <property type="match status" value="1"/>
</dbReference>
<reference evidence="4 5" key="1">
    <citation type="submission" date="2023-01" db="EMBL/GenBank/DDBJ databases">
        <title>Cultivation and genomic characterization of new, ubiquitous marine nitrite-oxidizing bacteria from the Nitrospirales.</title>
        <authorList>
            <person name="Mueller A.J."/>
            <person name="Daebeler A."/>
            <person name="Herbold C.W."/>
            <person name="Kirkegaard R.H."/>
            <person name="Daims H."/>
        </authorList>
    </citation>
    <scope>NUCLEOTIDE SEQUENCE [LARGE SCALE GENOMIC DNA]</scope>
    <source>
        <strain evidence="4 5">DK</strain>
    </source>
</reference>
<sequence>MVPPSHSNIRLILVKAVLPVLILALAGGIAFSIVQTAPQPERHPKPRQPRLVETVEINVTTQMLTIEAWGQVQPVHQITLRSQVNGKIISVNPELVPGGRFNAQETILRLEPADYALAVRQRQSDLAKARVALLLEEGNQVVAKQEFDLLGATINDQEKALVLRLPQLRAMKADVDAAAAALQSAKLALARTVIKAPFESTVVRHHVDLGTYVTTTTDLVTIAGTKEYWVELAIPMAQLRWITIPRTPDEPGSAVKLFQENVWGKEKFRTGRVVRLLTDLEPNGRMARLLVAIQDPLNLQAQHAPLPRVLLGSYLRAEIQGEKLSRLAKVDRRWIHDQDTVWLMNTDNTLEIRQVTIAYRGQHAVYISEGLETGDRLVVTDISAPTNGMPIRLNTSRSDTSVTPHGT</sequence>
<dbReference type="GO" id="GO:0015562">
    <property type="term" value="F:efflux transmembrane transporter activity"/>
    <property type="evidence" value="ECO:0007669"/>
    <property type="project" value="TreeGrafter"/>
</dbReference>
<keyword evidence="5" id="KW-1185">Reference proteome</keyword>
<keyword evidence="2" id="KW-0472">Membrane</keyword>
<accession>A0AA96GHA5</accession>
<dbReference type="PANTHER" id="PTHR30469">
    <property type="entry name" value="MULTIDRUG RESISTANCE PROTEIN MDTA"/>
    <property type="match status" value="1"/>
</dbReference>
<dbReference type="GO" id="GO:1990281">
    <property type="term" value="C:efflux pump complex"/>
    <property type="evidence" value="ECO:0007669"/>
    <property type="project" value="TreeGrafter"/>
</dbReference>
<evidence type="ECO:0000256" key="2">
    <source>
        <dbReference type="SAM" id="Phobius"/>
    </source>
</evidence>
<name>A0AA96GHA5_9BACT</name>
<dbReference type="Gene3D" id="1.10.287.470">
    <property type="entry name" value="Helix hairpin bin"/>
    <property type="match status" value="1"/>
</dbReference>
<dbReference type="Gene3D" id="2.40.420.20">
    <property type="match status" value="1"/>
</dbReference>
<dbReference type="NCBIfam" id="TIGR01730">
    <property type="entry name" value="RND_mfp"/>
    <property type="match status" value="1"/>
</dbReference>
<organism evidence="4 5">
    <name type="scientific">Candidatus Nitrospira neomarina</name>
    <dbReference type="NCBI Taxonomy" id="3020899"/>
    <lineage>
        <taxon>Bacteria</taxon>
        <taxon>Pseudomonadati</taxon>
        <taxon>Nitrospirota</taxon>
        <taxon>Nitrospiria</taxon>
        <taxon>Nitrospirales</taxon>
        <taxon>Nitrospiraceae</taxon>
        <taxon>Nitrospira</taxon>
    </lineage>
</organism>
<protein>
    <submittedName>
        <fullName evidence="4">Efflux RND transporter periplasmic adaptor subunit</fullName>
    </submittedName>
</protein>
<dbReference type="EMBL" id="CP116968">
    <property type="protein sequence ID" value="WNM62349.1"/>
    <property type="molecule type" value="Genomic_DNA"/>
</dbReference>
<gene>
    <name evidence="4" type="ORF">PQG83_00980</name>
</gene>
<evidence type="ECO:0000259" key="3">
    <source>
        <dbReference type="Pfam" id="PF25967"/>
    </source>
</evidence>
<dbReference type="InterPro" id="IPR006143">
    <property type="entry name" value="RND_pump_MFP"/>
</dbReference>
<comment type="similarity">
    <text evidence="1">Belongs to the membrane fusion protein (MFP) (TC 8.A.1) family.</text>
</comment>
<dbReference type="Pfam" id="PF25967">
    <property type="entry name" value="RND-MFP_C"/>
    <property type="match status" value="1"/>
</dbReference>
<dbReference type="InterPro" id="IPR058627">
    <property type="entry name" value="MdtA-like_C"/>
</dbReference>
<feature type="transmembrane region" description="Helical" evidence="2">
    <location>
        <begin position="12"/>
        <end position="34"/>
    </location>
</feature>
<feature type="domain" description="Multidrug resistance protein MdtA-like C-terminal permuted SH3" evidence="3">
    <location>
        <begin position="337"/>
        <end position="382"/>
    </location>
</feature>
<proteinExistence type="inferred from homology"/>
<dbReference type="AlphaFoldDB" id="A0AA96GHA5"/>
<dbReference type="SUPFAM" id="SSF111369">
    <property type="entry name" value="HlyD-like secretion proteins"/>
    <property type="match status" value="1"/>
</dbReference>